<dbReference type="GO" id="GO:0005737">
    <property type="term" value="C:cytoplasm"/>
    <property type="evidence" value="ECO:0007669"/>
    <property type="project" value="UniProtKB-SubCell"/>
</dbReference>
<evidence type="ECO:0000256" key="1">
    <source>
        <dbReference type="ARBA" id="ARBA00004123"/>
    </source>
</evidence>
<dbReference type="Pfam" id="PF01399">
    <property type="entry name" value="PCI"/>
    <property type="match status" value="1"/>
</dbReference>
<evidence type="ECO:0000259" key="7">
    <source>
        <dbReference type="Pfam" id="PF01399"/>
    </source>
</evidence>
<sequence>MELSIGLLVESAPKRQRYNRVAHILFGLSAHAQLCPDTRRRFLSAAVEYLTSGFSISDIEQFRRSCGEHPDWPAEDWVISAAQEALVSARAEAVLRSAVSCLELPFIEDAVGESHQAPLMTMKRGRLESKELREVRDQIRVVEAYADLRDYGAMNKAMSRLSVLASSLHQATVILNRVESVLVQLEVIRRSVELWLGAGNLEAVRGLVGTATATLMTQAVECLLQVQGCGPSPLAPQQRNVENMISEMEEYMLFFSIVRSLCMFVDQNFSGFARVFTGNGLRVAGWSPAVEEFSKKRNHLRVSAPLGGAGNAIGPISGIHNLRQLVDASITSGPQLGVMVLFSAIAALPRAEALELVTRMDIMSLWEDVPEASALVQALQLAKWGVFFDVASVLNFSFLKTDIFACKHSEVLHRLVVQSVVLEYANAFLRLDMRKAAVQLSIPLGELQEVLRELILEGRLQARMDLVSLVLTSAKFNRDIDDYSPRSLALLDCIRRSDMAMTDIEQSLRLLSMHRNHAWR</sequence>
<dbReference type="GO" id="GO:0008180">
    <property type="term" value="C:COP9 signalosome"/>
    <property type="evidence" value="ECO:0007669"/>
    <property type="project" value="UniProtKB-KW"/>
</dbReference>
<keyword evidence="4" id="KW-0963">Cytoplasm</keyword>
<dbReference type="EMBL" id="AUPL01000527">
    <property type="protein sequence ID" value="ESL11716.1"/>
    <property type="molecule type" value="Genomic_DNA"/>
</dbReference>
<dbReference type="InterPro" id="IPR000717">
    <property type="entry name" value="PCI_dom"/>
</dbReference>
<evidence type="ECO:0000256" key="5">
    <source>
        <dbReference type="ARBA" id="ARBA00022790"/>
    </source>
</evidence>
<dbReference type="SUPFAM" id="SSF46785">
    <property type="entry name" value="Winged helix' DNA-binding domain"/>
    <property type="match status" value="1"/>
</dbReference>
<comment type="subcellular location">
    <subcellularLocation>
        <location evidence="2">Cytoplasm</location>
    </subcellularLocation>
    <subcellularLocation>
        <location evidence="1">Nucleus</location>
    </subcellularLocation>
</comment>
<dbReference type="OrthoDB" id="422427at2759"/>
<dbReference type="Gene3D" id="1.25.40.570">
    <property type="match status" value="1"/>
</dbReference>
<comment type="similarity">
    <text evidence="3">Belongs to the CSN1 family.</text>
</comment>
<accession>A0A061JC92</accession>
<evidence type="ECO:0000256" key="4">
    <source>
        <dbReference type="ARBA" id="ARBA00022490"/>
    </source>
</evidence>
<comment type="caution">
    <text evidence="8">The sequence shown here is derived from an EMBL/GenBank/DDBJ whole genome shotgun (WGS) entry which is preliminary data.</text>
</comment>
<dbReference type="VEuPathDB" id="TriTrypDB:TRSC58_00527"/>
<feature type="domain" description="PCI" evidence="7">
    <location>
        <begin position="405"/>
        <end position="468"/>
    </location>
</feature>
<evidence type="ECO:0000256" key="3">
    <source>
        <dbReference type="ARBA" id="ARBA00008793"/>
    </source>
</evidence>
<organism evidence="8 9">
    <name type="scientific">Trypanosoma rangeli SC58</name>
    <dbReference type="NCBI Taxonomy" id="429131"/>
    <lineage>
        <taxon>Eukaryota</taxon>
        <taxon>Discoba</taxon>
        <taxon>Euglenozoa</taxon>
        <taxon>Kinetoplastea</taxon>
        <taxon>Metakinetoplastina</taxon>
        <taxon>Trypanosomatida</taxon>
        <taxon>Trypanosomatidae</taxon>
        <taxon>Trypanosoma</taxon>
        <taxon>Herpetosoma</taxon>
    </lineage>
</organism>
<protein>
    <recommendedName>
        <fullName evidence="7">PCI domain-containing protein</fullName>
    </recommendedName>
</protein>
<dbReference type="InterPro" id="IPR019585">
    <property type="entry name" value="Rpn7/CSN1"/>
</dbReference>
<dbReference type="AlphaFoldDB" id="A0A061JC92"/>
<keyword evidence="6" id="KW-0539">Nucleus</keyword>
<dbReference type="PANTHER" id="PTHR14145:SF2">
    <property type="entry name" value="COP9 SIGNALOSOME COMPLEX SUBUNIT 1"/>
    <property type="match status" value="1"/>
</dbReference>
<evidence type="ECO:0000256" key="6">
    <source>
        <dbReference type="ARBA" id="ARBA00023242"/>
    </source>
</evidence>
<proteinExistence type="inferred from homology"/>
<evidence type="ECO:0000313" key="9">
    <source>
        <dbReference type="Proteomes" id="UP000031737"/>
    </source>
</evidence>
<name>A0A061JC92_TRYRA</name>
<reference evidence="8 9" key="1">
    <citation type="submission" date="2013-07" db="EMBL/GenBank/DDBJ databases">
        <authorList>
            <person name="Stoco P.H."/>
            <person name="Wagner G."/>
            <person name="Gerber A."/>
            <person name="Zaha A."/>
            <person name="Thompson C."/>
            <person name="Bartholomeu D.C."/>
            <person name="Luckemeyer D.D."/>
            <person name="Bahia D."/>
            <person name="Loreto E."/>
            <person name="Prestes E.B."/>
            <person name="Lima F.M."/>
            <person name="Rodrigues-Luiz G."/>
            <person name="Vallejo G.A."/>
            <person name="Filho J.F."/>
            <person name="Monteiro K.M."/>
            <person name="Tyler K.M."/>
            <person name="de Almeida L.G."/>
            <person name="Ortiz M.F."/>
            <person name="Siervo M.A."/>
            <person name="de Moraes M.H."/>
            <person name="Cunha O.L."/>
            <person name="Mendonca-Neto R."/>
            <person name="Silva R."/>
            <person name="Teixeira S.M."/>
            <person name="Murta S.M."/>
            <person name="Sincero T.C."/>
            <person name="Mendes T.A."/>
            <person name="Urmenyi T.P."/>
            <person name="Silva V.G."/>
            <person name="da Rocha W.D."/>
            <person name="Andersson B."/>
            <person name="Romanha A.J."/>
            <person name="Steindel M."/>
            <person name="de Vasconcelos A.T."/>
            <person name="Grisard E.C."/>
        </authorList>
    </citation>
    <scope>NUCLEOTIDE SEQUENCE [LARGE SCALE GENOMIC DNA]</scope>
    <source>
        <strain evidence="8 9">SC58</strain>
    </source>
</reference>
<dbReference type="InterPro" id="IPR036390">
    <property type="entry name" value="WH_DNA-bd_sf"/>
</dbReference>
<evidence type="ECO:0000256" key="2">
    <source>
        <dbReference type="ARBA" id="ARBA00004496"/>
    </source>
</evidence>
<keyword evidence="9" id="KW-1185">Reference proteome</keyword>
<keyword evidence="5" id="KW-0736">Signalosome</keyword>
<dbReference type="Proteomes" id="UP000031737">
    <property type="component" value="Unassembled WGS sequence"/>
</dbReference>
<gene>
    <name evidence="8" type="ORF">TRSC58_00527</name>
</gene>
<evidence type="ECO:0000313" key="8">
    <source>
        <dbReference type="EMBL" id="ESL11716.1"/>
    </source>
</evidence>
<dbReference type="PANTHER" id="PTHR14145">
    <property type="entry name" value="26S PROTESOME SUBUNIT 6"/>
    <property type="match status" value="1"/>
</dbReference>